<accession>A0ACC0DF92</accession>
<gene>
    <name evidence="1" type="ORF">F4821DRAFT_227340</name>
</gene>
<organism evidence="1 2">
    <name type="scientific">Hypoxylon rubiginosum</name>
    <dbReference type="NCBI Taxonomy" id="110542"/>
    <lineage>
        <taxon>Eukaryota</taxon>
        <taxon>Fungi</taxon>
        <taxon>Dikarya</taxon>
        <taxon>Ascomycota</taxon>
        <taxon>Pezizomycotina</taxon>
        <taxon>Sordariomycetes</taxon>
        <taxon>Xylariomycetidae</taxon>
        <taxon>Xylariales</taxon>
        <taxon>Hypoxylaceae</taxon>
        <taxon>Hypoxylon</taxon>
    </lineage>
</organism>
<comment type="caution">
    <text evidence="1">The sequence shown here is derived from an EMBL/GenBank/DDBJ whole genome shotgun (WGS) entry which is preliminary data.</text>
</comment>
<keyword evidence="2" id="KW-1185">Reference proteome</keyword>
<reference evidence="1 2" key="1">
    <citation type="journal article" date="2022" name="New Phytol.">
        <title>Ecological generalism drives hyperdiversity of secondary metabolite gene clusters in xylarialean endophytes.</title>
        <authorList>
            <person name="Franco M.E.E."/>
            <person name="Wisecaver J.H."/>
            <person name="Arnold A.E."/>
            <person name="Ju Y.M."/>
            <person name="Slot J.C."/>
            <person name="Ahrendt S."/>
            <person name="Moore L.P."/>
            <person name="Eastman K.E."/>
            <person name="Scott K."/>
            <person name="Konkel Z."/>
            <person name="Mondo S.J."/>
            <person name="Kuo A."/>
            <person name="Hayes R.D."/>
            <person name="Haridas S."/>
            <person name="Andreopoulos B."/>
            <person name="Riley R."/>
            <person name="LaButti K."/>
            <person name="Pangilinan J."/>
            <person name="Lipzen A."/>
            <person name="Amirebrahimi M."/>
            <person name="Yan J."/>
            <person name="Adam C."/>
            <person name="Keymanesh K."/>
            <person name="Ng V."/>
            <person name="Louie K."/>
            <person name="Northen T."/>
            <person name="Drula E."/>
            <person name="Henrissat B."/>
            <person name="Hsieh H.M."/>
            <person name="Youens-Clark K."/>
            <person name="Lutzoni F."/>
            <person name="Miadlikowska J."/>
            <person name="Eastwood D.C."/>
            <person name="Hamelin R.C."/>
            <person name="Grigoriev I.V."/>
            <person name="U'Ren J.M."/>
        </authorList>
    </citation>
    <scope>NUCLEOTIDE SEQUENCE [LARGE SCALE GENOMIC DNA]</scope>
    <source>
        <strain evidence="1 2">ER1909</strain>
    </source>
</reference>
<protein>
    <submittedName>
        <fullName evidence="1">Anaphase-promoting complex, subunit 10-domain-containing protein</fullName>
    </submittedName>
</protein>
<evidence type="ECO:0000313" key="1">
    <source>
        <dbReference type="EMBL" id="KAI6091041.1"/>
    </source>
</evidence>
<sequence length="370" mass="40886">MDPQEVRGIGGTGRNHASLRQQQQDFRRRLMRPDRVSRDSATHPGDPVRIRAADTAELHTPANGGTRPDLQWAGVFQTPEGMVDADADADADVDDADAGDVTEEAESVEDYDDGPDGTALDDEGGEADGEEQVEDEDVPVEEPPFDPSAVGLKEISNLASFTVSSYKPGSGVKELRDDDINQFWQSDGPQPHRLNIHFIKRVEIRALRLYLDYELDESYTPTKIQITAGFGPNMTIPFTTMELSAPKGWIDVPIAGAGGGPDGHSLCCWFVRVIVLENHQNGKDTHIRGIKVYALDDTADTAENNPIEDMVEAMDDARDRMAEMDIHDHDEEALSRHNAERQQRRAGARKYTPGDGGLTIPDFMREPELR</sequence>
<proteinExistence type="predicted"/>
<dbReference type="EMBL" id="MU394288">
    <property type="protein sequence ID" value="KAI6091041.1"/>
    <property type="molecule type" value="Genomic_DNA"/>
</dbReference>
<evidence type="ECO:0000313" key="2">
    <source>
        <dbReference type="Proteomes" id="UP001497680"/>
    </source>
</evidence>
<dbReference type="Proteomes" id="UP001497680">
    <property type="component" value="Unassembled WGS sequence"/>
</dbReference>
<name>A0ACC0DF92_9PEZI</name>